<dbReference type="AlphaFoldDB" id="A0A0F9D140"/>
<protein>
    <submittedName>
        <fullName evidence="1">Uncharacterized protein</fullName>
    </submittedName>
</protein>
<gene>
    <name evidence="1" type="ORF">LCGC14_2544970</name>
</gene>
<dbReference type="EMBL" id="LAZR01041619">
    <property type="protein sequence ID" value="KKL11521.1"/>
    <property type="molecule type" value="Genomic_DNA"/>
</dbReference>
<proteinExistence type="predicted"/>
<feature type="non-terminal residue" evidence="1">
    <location>
        <position position="1"/>
    </location>
</feature>
<name>A0A0F9D140_9ZZZZ</name>
<accession>A0A0F9D140</accession>
<sequence length="50" mass="6201">ITEVLYVVRYHADRIGSWKRKTRLNEKFPKELLGKLSYKEMIEYYKEHLK</sequence>
<organism evidence="1">
    <name type="scientific">marine sediment metagenome</name>
    <dbReference type="NCBI Taxonomy" id="412755"/>
    <lineage>
        <taxon>unclassified sequences</taxon>
        <taxon>metagenomes</taxon>
        <taxon>ecological metagenomes</taxon>
    </lineage>
</organism>
<comment type="caution">
    <text evidence="1">The sequence shown here is derived from an EMBL/GenBank/DDBJ whole genome shotgun (WGS) entry which is preliminary data.</text>
</comment>
<reference evidence="1" key="1">
    <citation type="journal article" date="2015" name="Nature">
        <title>Complex archaea that bridge the gap between prokaryotes and eukaryotes.</title>
        <authorList>
            <person name="Spang A."/>
            <person name="Saw J.H."/>
            <person name="Jorgensen S.L."/>
            <person name="Zaremba-Niedzwiedzka K."/>
            <person name="Martijn J."/>
            <person name="Lind A.E."/>
            <person name="van Eijk R."/>
            <person name="Schleper C."/>
            <person name="Guy L."/>
            <person name="Ettema T.J."/>
        </authorList>
    </citation>
    <scope>NUCLEOTIDE SEQUENCE</scope>
</reference>
<evidence type="ECO:0000313" key="1">
    <source>
        <dbReference type="EMBL" id="KKL11521.1"/>
    </source>
</evidence>